<reference evidence="2" key="1">
    <citation type="submission" date="2019-03" db="EMBL/GenBank/DDBJ databases">
        <title>Lake Tanganyika Metagenome-Assembled Genomes (MAGs).</title>
        <authorList>
            <person name="Tran P."/>
        </authorList>
    </citation>
    <scope>NUCLEOTIDE SEQUENCE</scope>
    <source>
        <strain evidence="2">M_DeepCast_400m_m2_100</strain>
    </source>
</reference>
<name>A0A938BMV6_UNCEI</name>
<evidence type="ECO:0000256" key="1">
    <source>
        <dbReference type="SAM" id="SignalP"/>
    </source>
</evidence>
<organism evidence="2 3">
    <name type="scientific">Eiseniibacteriota bacterium</name>
    <dbReference type="NCBI Taxonomy" id="2212470"/>
    <lineage>
        <taxon>Bacteria</taxon>
        <taxon>Candidatus Eiseniibacteriota</taxon>
    </lineage>
</organism>
<accession>A0A938BMV6</accession>
<feature type="signal peptide" evidence="1">
    <location>
        <begin position="1"/>
        <end position="22"/>
    </location>
</feature>
<sequence>MARRLWLCCVAALVLASAPGCTKRVPAELQEGRFDPTHRVAVTFRDGSMLSGKIGEGERVRIAHQGAVYRGTIDTLSFEEILVTDCRLVRSAEPRAAEWERLTRARHDLGEPRIEIALRMDEIERIERVKVDALRTATQSAFWTLTGAVSAFLLADRS</sequence>
<comment type="caution">
    <text evidence="2">The sequence shown here is derived from an EMBL/GenBank/DDBJ whole genome shotgun (WGS) entry which is preliminary data.</text>
</comment>
<keyword evidence="1" id="KW-0732">Signal</keyword>
<gene>
    <name evidence="2" type="ORF">FJY75_01795</name>
</gene>
<evidence type="ECO:0000313" key="2">
    <source>
        <dbReference type="EMBL" id="MBM3316563.1"/>
    </source>
</evidence>
<dbReference type="Proteomes" id="UP000748308">
    <property type="component" value="Unassembled WGS sequence"/>
</dbReference>
<proteinExistence type="predicted"/>
<dbReference type="EMBL" id="VGIY01000022">
    <property type="protein sequence ID" value="MBM3316563.1"/>
    <property type="molecule type" value="Genomic_DNA"/>
</dbReference>
<protein>
    <submittedName>
        <fullName evidence="2">Uncharacterized protein</fullName>
    </submittedName>
</protein>
<dbReference type="AlphaFoldDB" id="A0A938BMV6"/>
<feature type="chain" id="PRO_5037160527" evidence="1">
    <location>
        <begin position="23"/>
        <end position="158"/>
    </location>
</feature>
<evidence type="ECO:0000313" key="3">
    <source>
        <dbReference type="Proteomes" id="UP000748308"/>
    </source>
</evidence>